<dbReference type="EMBL" id="GG704911">
    <property type="protein sequence ID" value="EAS35923.2"/>
    <property type="molecule type" value="Genomic_DNA"/>
</dbReference>
<gene>
    <name evidence="1" type="ORF">CIMG_01277</name>
</gene>
<proteinExistence type="predicted"/>
<name>A0A0E1RYE7_COCIM</name>
<dbReference type="InParanoid" id="A0A0E1RYE7"/>
<dbReference type="GeneID" id="4567389"/>
<evidence type="ECO:0000313" key="2">
    <source>
        <dbReference type="Proteomes" id="UP000001261"/>
    </source>
</evidence>
<dbReference type="Proteomes" id="UP000001261">
    <property type="component" value="Unassembled WGS sequence"/>
</dbReference>
<organism evidence="1 2">
    <name type="scientific">Coccidioides immitis (strain RS)</name>
    <name type="common">Valley fever fungus</name>
    <dbReference type="NCBI Taxonomy" id="246410"/>
    <lineage>
        <taxon>Eukaryota</taxon>
        <taxon>Fungi</taxon>
        <taxon>Dikarya</taxon>
        <taxon>Ascomycota</taxon>
        <taxon>Pezizomycotina</taxon>
        <taxon>Eurotiomycetes</taxon>
        <taxon>Eurotiomycetidae</taxon>
        <taxon>Onygenales</taxon>
        <taxon>Onygenaceae</taxon>
        <taxon>Coccidioides</taxon>
    </lineage>
</organism>
<keyword evidence="2" id="KW-1185">Reference proteome</keyword>
<reference evidence="2" key="1">
    <citation type="journal article" date="2009" name="Genome Res.">
        <title>Comparative genomic analyses of the human fungal pathogens Coccidioides and their relatives.</title>
        <authorList>
            <person name="Sharpton T.J."/>
            <person name="Stajich J.E."/>
            <person name="Rounsley S.D."/>
            <person name="Gardner M.J."/>
            <person name="Wortman J.R."/>
            <person name="Jordar V.S."/>
            <person name="Maiti R."/>
            <person name="Kodira C.D."/>
            <person name="Neafsey D.E."/>
            <person name="Zeng Q."/>
            <person name="Hung C.-Y."/>
            <person name="McMahan C."/>
            <person name="Muszewska A."/>
            <person name="Grynberg M."/>
            <person name="Mandel M.A."/>
            <person name="Kellner E.M."/>
            <person name="Barker B.M."/>
            <person name="Galgiani J.N."/>
            <person name="Orbach M.J."/>
            <person name="Kirkland T.N."/>
            <person name="Cole G.T."/>
            <person name="Henn M.R."/>
            <person name="Birren B.W."/>
            <person name="Taylor J.W."/>
        </authorList>
    </citation>
    <scope>NUCLEOTIDE SEQUENCE [LARGE SCALE GENOMIC DNA]</scope>
    <source>
        <strain evidence="2">RS</strain>
    </source>
</reference>
<sequence>MRRVEISEVTPREQRGLSRGRDEFRRLGNYTIFPDKTGRLQLQVENRHLLGKTLAKAKAVGITYGRWNRELFLVLGDRRSLMQDRRIQARWPRQATRRCASEHQREDCDSAVRYHTPSQCKFTWPRMVLRTTTYGSIPVMYLRIFVCNKVSIHDCPDPQKLVRLRNRGEWLH</sequence>
<protein>
    <submittedName>
        <fullName evidence="1">Uncharacterized protein</fullName>
    </submittedName>
</protein>
<dbReference type="AlphaFoldDB" id="A0A0E1RYE7"/>
<reference evidence="2" key="2">
    <citation type="journal article" date="2010" name="Genome Res.">
        <title>Population genomic sequencing of Coccidioides fungi reveals recent hybridization and transposon control.</title>
        <authorList>
            <person name="Neafsey D.E."/>
            <person name="Barker B.M."/>
            <person name="Sharpton T.J."/>
            <person name="Stajich J.E."/>
            <person name="Park D.J."/>
            <person name="Whiston E."/>
            <person name="Hung C.-Y."/>
            <person name="McMahan C."/>
            <person name="White J."/>
            <person name="Sykes S."/>
            <person name="Heiman D."/>
            <person name="Young S."/>
            <person name="Zeng Q."/>
            <person name="Abouelleil A."/>
            <person name="Aftuck L."/>
            <person name="Bessette D."/>
            <person name="Brown A."/>
            <person name="FitzGerald M."/>
            <person name="Lui A."/>
            <person name="Macdonald J.P."/>
            <person name="Priest M."/>
            <person name="Orbach M.J."/>
            <person name="Galgiani J.N."/>
            <person name="Kirkland T.N."/>
            <person name="Cole G.T."/>
            <person name="Birren B.W."/>
            <person name="Henn M.R."/>
            <person name="Taylor J.W."/>
            <person name="Rounsley S.D."/>
        </authorList>
    </citation>
    <scope>GENOME REANNOTATION</scope>
    <source>
        <strain evidence="2">RS</strain>
    </source>
</reference>
<dbReference type="VEuPathDB" id="FungiDB:CIMG_01277"/>
<dbReference type="RefSeq" id="XP_001247506.2">
    <property type="nucleotide sequence ID" value="XM_001247505.2"/>
</dbReference>
<evidence type="ECO:0000313" key="1">
    <source>
        <dbReference type="EMBL" id="EAS35923.2"/>
    </source>
</evidence>
<dbReference type="KEGG" id="cim:CIMG_01277"/>
<accession>A0A0E1RYE7</accession>
<dbReference type="OMA" id="TRRCASE"/>